<dbReference type="VEuPathDB" id="FungiDB:ASPWEDRAFT_52192"/>
<protein>
    <recommendedName>
        <fullName evidence="6">Xylanolytic transcriptional activator regulatory domain-containing protein</fullName>
    </recommendedName>
</protein>
<name>A0A1L9RFU8_ASPWE</name>
<dbReference type="OrthoDB" id="2571985at2759"/>
<accession>A0A1L9RFU8</accession>
<dbReference type="AlphaFoldDB" id="A0A1L9RFU8"/>
<dbReference type="Proteomes" id="UP000184383">
    <property type="component" value="Unassembled WGS sequence"/>
</dbReference>
<dbReference type="GO" id="GO:0000978">
    <property type="term" value="F:RNA polymerase II cis-regulatory region sequence-specific DNA binding"/>
    <property type="evidence" value="ECO:0007669"/>
    <property type="project" value="TreeGrafter"/>
</dbReference>
<dbReference type="GO" id="GO:0005634">
    <property type="term" value="C:nucleus"/>
    <property type="evidence" value="ECO:0007669"/>
    <property type="project" value="TreeGrafter"/>
</dbReference>
<dbReference type="Pfam" id="PF04082">
    <property type="entry name" value="Fungal_trans"/>
    <property type="match status" value="1"/>
</dbReference>
<keyword evidence="4" id="KW-0175">Coiled coil</keyword>
<feature type="compositionally biased region" description="Basic and acidic residues" evidence="5">
    <location>
        <begin position="411"/>
        <end position="425"/>
    </location>
</feature>
<dbReference type="Gene3D" id="2.60.120.10">
    <property type="entry name" value="Jelly Rolls"/>
    <property type="match status" value="2"/>
</dbReference>
<feature type="domain" description="Xylanolytic transcriptional activator regulatory" evidence="6">
    <location>
        <begin position="623"/>
        <end position="695"/>
    </location>
</feature>
<dbReference type="CDD" id="cd12148">
    <property type="entry name" value="fungal_TF_MHR"/>
    <property type="match status" value="1"/>
</dbReference>
<evidence type="ECO:0000256" key="3">
    <source>
        <dbReference type="ARBA" id="ARBA00023242"/>
    </source>
</evidence>
<keyword evidence="8" id="KW-1185">Reference proteome</keyword>
<gene>
    <name evidence="7" type="ORF">ASPWEDRAFT_52192</name>
</gene>
<proteinExistence type="predicted"/>
<evidence type="ECO:0000256" key="2">
    <source>
        <dbReference type="ARBA" id="ARBA00023163"/>
    </source>
</evidence>
<dbReference type="GO" id="GO:0000435">
    <property type="term" value="P:positive regulation of transcription from RNA polymerase II promoter by galactose"/>
    <property type="evidence" value="ECO:0007669"/>
    <property type="project" value="TreeGrafter"/>
</dbReference>
<feature type="region of interest" description="Disordered" evidence="5">
    <location>
        <begin position="392"/>
        <end position="432"/>
    </location>
</feature>
<organism evidence="7 8">
    <name type="scientific">Aspergillus wentii DTO 134E9</name>
    <dbReference type="NCBI Taxonomy" id="1073089"/>
    <lineage>
        <taxon>Eukaryota</taxon>
        <taxon>Fungi</taxon>
        <taxon>Dikarya</taxon>
        <taxon>Ascomycota</taxon>
        <taxon>Pezizomycotina</taxon>
        <taxon>Eurotiomycetes</taxon>
        <taxon>Eurotiomycetidae</taxon>
        <taxon>Eurotiales</taxon>
        <taxon>Aspergillaceae</taxon>
        <taxon>Aspergillus</taxon>
        <taxon>Aspergillus subgen. Cremei</taxon>
    </lineage>
</organism>
<dbReference type="InterPro" id="IPR014710">
    <property type="entry name" value="RmlC-like_jellyroll"/>
</dbReference>
<dbReference type="SMART" id="SM00906">
    <property type="entry name" value="Fungal_trans"/>
    <property type="match status" value="1"/>
</dbReference>
<dbReference type="PANTHER" id="PTHR47424">
    <property type="entry name" value="REGULATORY PROTEIN GAL4"/>
    <property type="match status" value="1"/>
</dbReference>
<dbReference type="GO" id="GO:0006351">
    <property type="term" value="P:DNA-templated transcription"/>
    <property type="evidence" value="ECO:0007669"/>
    <property type="project" value="InterPro"/>
</dbReference>
<dbReference type="GO" id="GO:0008270">
    <property type="term" value="F:zinc ion binding"/>
    <property type="evidence" value="ECO:0007669"/>
    <property type="project" value="InterPro"/>
</dbReference>
<keyword evidence="1" id="KW-0805">Transcription regulation</keyword>
<dbReference type="InterPro" id="IPR051127">
    <property type="entry name" value="Fungal_SecMet_Regulators"/>
</dbReference>
<dbReference type="STRING" id="1073089.A0A1L9RFU8"/>
<dbReference type="CDD" id="cd02215">
    <property type="entry name" value="cupin_QDO_N_C"/>
    <property type="match status" value="1"/>
</dbReference>
<dbReference type="InterPro" id="IPR007219">
    <property type="entry name" value="XnlR_reg_dom"/>
</dbReference>
<keyword evidence="3" id="KW-0539">Nucleus</keyword>
<dbReference type="EMBL" id="KV878213">
    <property type="protein sequence ID" value="OJJ33791.1"/>
    <property type="molecule type" value="Genomic_DNA"/>
</dbReference>
<feature type="coiled-coil region" evidence="4">
    <location>
        <begin position="344"/>
        <end position="371"/>
    </location>
</feature>
<evidence type="ECO:0000256" key="5">
    <source>
        <dbReference type="SAM" id="MobiDB-lite"/>
    </source>
</evidence>
<evidence type="ECO:0000256" key="4">
    <source>
        <dbReference type="SAM" id="Coils"/>
    </source>
</evidence>
<evidence type="ECO:0000313" key="8">
    <source>
        <dbReference type="Proteomes" id="UP000184383"/>
    </source>
</evidence>
<dbReference type="InterPro" id="IPR011051">
    <property type="entry name" value="RmlC_Cupin_sf"/>
</dbReference>
<dbReference type="GeneID" id="63753565"/>
<dbReference type="PANTHER" id="PTHR47424:SF15">
    <property type="entry name" value="ZN(II)2CYS6 TRANSCRIPTION FACTOR (EUROFUNG)"/>
    <property type="match status" value="1"/>
</dbReference>
<dbReference type="Pfam" id="PF07883">
    <property type="entry name" value="Cupin_2"/>
    <property type="match status" value="1"/>
</dbReference>
<evidence type="ECO:0000259" key="6">
    <source>
        <dbReference type="SMART" id="SM00906"/>
    </source>
</evidence>
<keyword evidence="2" id="KW-0804">Transcription</keyword>
<evidence type="ECO:0000313" key="7">
    <source>
        <dbReference type="EMBL" id="OJJ33791.1"/>
    </source>
</evidence>
<dbReference type="RefSeq" id="XP_040687467.1">
    <property type="nucleotide sequence ID" value="XM_040837717.1"/>
</dbReference>
<sequence length="966" mass="108975">MALSWSNQPPQSRVPYAIPQLEGERITIPGSKGVFRILASSKQTNGLMAVFQSGAVLSDAPGFHYHNHAHDVFLVTKGYLKLWNGDKCRIMGPGDFAYAPPTVVHNPEMLGPHTEIYGLITPGDWVDFFRYVSEPYEGLLVPENDNRDLKSLLIPKVMAAKEKFDVVFQPNYQPPELGEWDETDEKLPDSSQPFYLRANTGPRWMLGGVMSRPFLTTTQSNGVCAISSIESSKEYAPTLVSKYMTFHAVDHCLCVIEGTLTVRLKGSPDSVFREGETVVIPAGQPFALGFDSKYVRVWSFADGNGIEALVHRLGKPFEGAVLPDRQVEGELDAKNVASVAAELNVDIEVYVQDLEKKLDELNAKLRVAESEIATQPSPQSQKVVATSGSRPVFQAGLGATPSSMPPNGSTPRDEEQLVDDHHEGSADSTENEISELNQHTNGIEFHGSTSSAAFLGHLQKAREPEQPHRASDAPYSVVSTLHNSSFSPSTVGPACPGLHEQNYYFEQAHTFMNGYFENIHFIHPLIDKEDFVARSHDLWFNRSQQPEPSFVALYLSVLSFGSLVRVWDEDRLSGLTRFEWSRKLFSEAQMYLNYRPFSNDLDTVQCLYLMAKICQNELNPNLAYMYLGLAIRTCLSAGFNREVRGPKDQRSSWISKTWWGLFSLEIEMSFSVGRPDTLGMDEYHNRALPERDDSEYAIIPHMVDFAQIIRKVSIQIYHSRITLQDKLQIALQIETEMDRWVTRLPDRLKPDIWGDRPSGDALRDPKWARRQRLVLGIRYCYVKMLLFRPFLSHFTRKLRHTPAELEETIAKCLDSAIKTIEVIHDIYRIHTFFRCWWYNTTYVMFATSTLLLPMSKLGMCSETIPLSHSVEMAVEILEAMDESVVASKSVDLIKNYLREFRASKPQAPAVETLGNASVAPMPTDTAPNQIEFEIPEWAYGFGFPDYSFEGIARLFDDLGGLPMLDN</sequence>
<dbReference type="InterPro" id="IPR013096">
    <property type="entry name" value="Cupin_2"/>
</dbReference>
<dbReference type="GO" id="GO:0000981">
    <property type="term" value="F:DNA-binding transcription factor activity, RNA polymerase II-specific"/>
    <property type="evidence" value="ECO:0007669"/>
    <property type="project" value="TreeGrafter"/>
</dbReference>
<evidence type="ECO:0000256" key="1">
    <source>
        <dbReference type="ARBA" id="ARBA00023015"/>
    </source>
</evidence>
<dbReference type="SUPFAM" id="SSF51182">
    <property type="entry name" value="RmlC-like cupins"/>
    <property type="match status" value="1"/>
</dbReference>
<reference evidence="8" key="1">
    <citation type="journal article" date="2017" name="Genome Biol.">
        <title>Comparative genomics reveals high biological diversity and specific adaptations in the industrially and medically important fungal genus Aspergillus.</title>
        <authorList>
            <person name="de Vries R.P."/>
            <person name="Riley R."/>
            <person name="Wiebenga A."/>
            <person name="Aguilar-Osorio G."/>
            <person name="Amillis S."/>
            <person name="Uchima C.A."/>
            <person name="Anderluh G."/>
            <person name="Asadollahi M."/>
            <person name="Askin M."/>
            <person name="Barry K."/>
            <person name="Battaglia E."/>
            <person name="Bayram O."/>
            <person name="Benocci T."/>
            <person name="Braus-Stromeyer S.A."/>
            <person name="Caldana C."/>
            <person name="Canovas D."/>
            <person name="Cerqueira G.C."/>
            <person name="Chen F."/>
            <person name="Chen W."/>
            <person name="Choi C."/>
            <person name="Clum A."/>
            <person name="Dos Santos R.A."/>
            <person name="Damasio A.R."/>
            <person name="Diallinas G."/>
            <person name="Emri T."/>
            <person name="Fekete E."/>
            <person name="Flipphi M."/>
            <person name="Freyberg S."/>
            <person name="Gallo A."/>
            <person name="Gournas C."/>
            <person name="Habgood R."/>
            <person name="Hainaut M."/>
            <person name="Harispe M.L."/>
            <person name="Henrissat B."/>
            <person name="Hilden K.S."/>
            <person name="Hope R."/>
            <person name="Hossain A."/>
            <person name="Karabika E."/>
            <person name="Karaffa L."/>
            <person name="Karanyi Z."/>
            <person name="Krasevec N."/>
            <person name="Kuo A."/>
            <person name="Kusch H."/>
            <person name="LaButti K."/>
            <person name="Lagendijk E.L."/>
            <person name="Lapidus A."/>
            <person name="Levasseur A."/>
            <person name="Lindquist E."/>
            <person name="Lipzen A."/>
            <person name="Logrieco A.F."/>
            <person name="MacCabe A."/>
            <person name="Maekelae M.R."/>
            <person name="Malavazi I."/>
            <person name="Melin P."/>
            <person name="Meyer V."/>
            <person name="Mielnichuk N."/>
            <person name="Miskei M."/>
            <person name="Molnar A.P."/>
            <person name="Mule G."/>
            <person name="Ngan C.Y."/>
            <person name="Orejas M."/>
            <person name="Orosz E."/>
            <person name="Ouedraogo J.P."/>
            <person name="Overkamp K.M."/>
            <person name="Park H.-S."/>
            <person name="Perrone G."/>
            <person name="Piumi F."/>
            <person name="Punt P.J."/>
            <person name="Ram A.F."/>
            <person name="Ramon A."/>
            <person name="Rauscher S."/>
            <person name="Record E."/>
            <person name="Riano-Pachon D.M."/>
            <person name="Robert V."/>
            <person name="Roehrig J."/>
            <person name="Ruller R."/>
            <person name="Salamov A."/>
            <person name="Salih N.S."/>
            <person name="Samson R.A."/>
            <person name="Sandor E."/>
            <person name="Sanguinetti M."/>
            <person name="Schuetze T."/>
            <person name="Sepcic K."/>
            <person name="Shelest E."/>
            <person name="Sherlock G."/>
            <person name="Sophianopoulou V."/>
            <person name="Squina F.M."/>
            <person name="Sun H."/>
            <person name="Susca A."/>
            <person name="Todd R.B."/>
            <person name="Tsang A."/>
            <person name="Unkles S.E."/>
            <person name="van de Wiele N."/>
            <person name="van Rossen-Uffink D."/>
            <person name="Oliveira J.V."/>
            <person name="Vesth T.C."/>
            <person name="Visser J."/>
            <person name="Yu J.-H."/>
            <person name="Zhou M."/>
            <person name="Andersen M.R."/>
            <person name="Archer D.B."/>
            <person name="Baker S.E."/>
            <person name="Benoit I."/>
            <person name="Brakhage A.A."/>
            <person name="Braus G.H."/>
            <person name="Fischer R."/>
            <person name="Frisvad J.C."/>
            <person name="Goldman G.H."/>
            <person name="Houbraken J."/>
            <person name="Oakley B."/>
            <person name="Pocsi I."/>
            <person name="Scazzocchio C."/>
            <person name="Seiboth B."/>
            <person name="vanKuyk P.A."/>
            <person name="Wortman J."/>
            <person name="Dyer P.S."/>
            <person name="Grigoriev I.V."/>
        </authorList>
    </citation>
    <scope>NUCLEOTIDE SEQUENCE [LARGE SCALE GENOMIC DNA]</scope>
    <source>
        <strain evidence="8">DTO 134E9</strain>
    </source>
</reference>
<feature type="compositionally biased region" description="Polar residues" evidence="5">
    <location>
        <begin position="400"/>
        <end position="410"/>
    </location>
</feature>